<dbReference type="EMBL" id="JAFBEH010000001">
    <property type="protein sequence ID" value="MBM7641793.1"/>
    <property type="molecule type" value="Genomic_DNA"/>
</dbReference>
<feature type="transmembrane region" description="Helical" evidence="4">
    <location>
        <begin position="736"/>
        <end position="754"/>
    </location>
</feature>
<dbReference type="InterPro" id="IPR006146">
    <property type="entry name" value="5'-Nucleotdase_CS"/>
</dbReference>
<dbReference type="PANTHER" id="PTHR11575:SF24">
    <property type="entry name" value="5'-NUCLEOTIDASE"/>
    <property type="match status" value="1"/>
</dbReference>
<evidence type="ECO:0000256" key="3">
    <source>
        <dbReference type="SAM" id="MobiDB-lite"/>
    </source>
</evidence>
<evidence type="ECO:0000256" key="2">
    <source>
        <dbReference type="RuleBase" id="RU362119"/>
    </source>
</evidence>
<dbReference type="PROSITE" id="PS00786">
    <property type="entry name" value="5_NUCLEOTIDASE_2"/>
    <property type="match status" value="1"/>
</dbReference>
<evidence type="ECO:0000313" key="7">
    <source>
        <dbReference type="EMBL" id="MBM7641793.1"/>
    </source>
</evidence>
<dbReference type="Gene3D" id="3.90.780.10">
    <property type="entry name" value="5'-Nucleotidase, C-terminal domain"/>
    <property type="match status" value="1"/>
</dbReference>
<sequence length="759" mass="80532">MKKKSLLIPALSTVFLSTLVLSNAVKADETSSDQTAEATTSLVTTSASDLATEASSQTETTTADASTVDSSAIATSREETTVADSTTETSVTVAVAAEETASQATAETSAPSSSDEITIIHTNDVHGRMQEASGVIGDAKLATIVNESRQEGETIVLDAGDVFQGLPISNSSEGEDMATILNTIGYDAMTLGNHEFDFGLEQLKNLSSQLNFPMVSSNVYVDGARLFQAYTIVDKNKAVTGDEFVVIGVTTPETATKTHPSNVVGVTFTDPVTEVNNVIAQVEAQAAAEGVNYENYIILAHLGVDTTTPTEWQGTYLAEALSKNELLKGKKLILIDGHSHTVLSGTYGDFTYNQTGSYLNNVGIIKLNSQEVLSAGVITAAEAQSVTPDPTVASLVQAIEDKYNAENSVVVVEESPVELNGDRINVRVRETNLGNVVADALLDYGQTGFSHKSNLAVTNGGGLRETIKKGEPITKGDLIAVLPFGNVISQIQVTGQNIYDMFAKSLGSILQKDADGNLVLDENGQPLMEPAGGYLQIAGAHVYYDTTLDAANRILYIDILDPETNTYKALDLNATYYLATNDFLAAGGDGYTMLGGAREEGPSMDVVFADYLTSHAAELSKYAVINPNSRAISISSTKDDNGNGIADYLELIAASTVKAVEPTKDISATNFHKSDSQAQPQAYTGWTSANYTVYNANYKTSVNPNTSEIVTVPVTYKSESSKTNQTELPTTASHESMLAILAGIALIGYGMYGVRRKSH</sequence>
<dbReference type="EC" id="3.1.3.5" evidence="7"/>
<reference evidence="7 8" key="1">
    <citation type="submission" date="2021-01" db="EMBL/GenBank/DDBJ databases">
        <title>Genomic Encyclopedia of Type Strains, Phase IV (KMG-IV): sequencing the most valuable type-strain genomes for metagenomic binning, comparative biology and taxonomic classification.</title>
        <authorList>
            <person name="Goeker M."/>
        </authorList>
    </citation>
    <scope>NUCLEOTIDE SEQUENCE [LARGE SCALE GENOMIC DNA]</scope>
    <source>
        <strain evidence="7 8">DSM 27382</strain>
    </source>
</reference>
<dbReference type="Gene3D" id="3.60.21.10">
    <property type="match status" value="1"/>
</dbReference>
<dbReference type="Pfam" id="PF02872">
    <property type="entry name" value="5_nucleotid_C"/>
    <property type="match status" value="1"/>
</dbReference>
<keyword evidence="8" id="KW-1185">Reference proteome</keyword>
<organism evidence="7 8">
    <name type="scientific">Streptococcus loxodontisalivarius</name>
    <dbReference type="NCBI Taxonomy" id="1349415"/>
    <lineage>
        <taxon>Bacteria</taxon>
        <taxon>Bacillati</taxon>
        <taxon>Bacillota</taxon>
        <taxon>Bacilli</taxon>
        <taxon>Lactobacillales</taxon>
        <taxon>Streptococcaceae</taxon>
        <taxon>Streptococcus</taxon>
    </lineage>
</organism>
<dbReference type="NCBIfam" id="NF040549">
    <property type="entry name" value="Nt5e_LPXTG"/>
    <property type="match status" value="1"/>
</dbReference>
<dbReference type="PANTHER" id="PTHR11575">
    <property type="entry name" value="5'-NUCLEOTIDASE-RELATED"/>
    <property type="match status" value="1"/>
</dbReference>
<dbReference type="PRINTS" id="PR01607">
    <property type="entry name" value="APYRASEFAMLY"/>
</dbReference>
<feature type="signal peptide" evidence="2">
    <location>
        <begin position="1"/>
        <end position="27"/>
    </location>
</feature>
<dbReference type="Proteomes" id="UP000697472">
    <property type="component" value="Unassembled WGS sequence"/>
</dbReference>
<name>A0ABS2PP38_9STRE</name>
<feature type="domain" description="5'-Nucleotidase C-terminal" evidence="6">
    <location>
        <begin position="420"/>
        <end position="594"/>
    </location>
</feature>
<dbReference type="InterPro" id="IPR004843">
    <property type="entry name" value="Calcineurin-like_PHP"/>
</dbReference>
<evidence type="ECO:0000259" key="6">
    <source>
        <dbReference type="Pfam" id="PF02872"/>
    </source>
</evidence>
<feature type="domain" description="Calcineurin-like phosphoesterase" evidence="5">
    <location>
        <begin position="118"/>
        <end position="341"/>
    </location>
</feature>
<comment type="caution">
    <text evidence="7">The sequence shown here is derived from an EMBL/GenBank/DDBJ whole genome shotgun (WGS) entry which is preliminary data.</text>
</comment>
<feature type="chain" id="PRO_5044966654" evidence="2">
    <location>
        <begin position="28"/>
        <end position="759"/>
    </location>
</feature>
<dbReference type="InterPro" id="IPR029052">
    <property type="entry name" value="Metallo-depent_PP-like"/>
</dbReference>
<keyword evidence="2" id="KW-0547">Nucleotide-binding</keyword>
<keyword evidence="4" id="KW-1133">Transmembrane helix</keyword>
<keyword evidence="1 2" id="KW-0732">Signal</keyword>
<comment type="similarity">
    <text evidence="2">Belongs to the 5'-nucleotidase family.</text>
</comment>
<dbReference type="Pfam" id="PF00149">
    <property type="entry name" value="Metallophos"/>
    <property type="match status" value="1"/>
</dbReference>
<evidence type="ECO:0000256" key="1">
    <source>
        <dbReference type="ARBA" id="ARBA00022729"/>
    </source>
</evidence>
<dbReference type="GO" id="GO:0008253">
    <property type="term" value="F:5'-nucleotidase activity"/>
    <property type="evidence" value="ECO:0007669"/>
    <property type="project" value="UniProtKB-EC"/>
</dbReference>
<gene>
    <name evidence="7" type="ORF">JOC28_000077</name>
</gene>
<dbReference type="SUPFAM" id="SSF55816">
    <property type="entry name" value="5'-nucleotidase (syn. UDP-sugar hydrolase), C-terminal domain"/>
    <property type="match status" value="1"/>
</dbReference>
<evidence type="ECO:0000259" key="5">
    <source>
        <dbReference type="Pfam" id="PF00149"/>
    </source>
</evidence>
<keyword evidence="4" id="KW-0472">Membrane</keyword>
<accession>A0ABS2PP38</accession>
<feature type="compositionally biased region" description="Low complexity" evidence="3">
    <location>
        <begin position="51"/>
        <end position="68"/>
    </location>
</feature>
<keyword evidence="4" id="KW-0812">Transmembrane</keyword>
<protein>
    <submittedName>
        <fullName evidence="7">5'-nucleotidase</fullName>
        <ecNumber evidence="7">3.1.3.5</ecNumber>
    </submittedName>
</protein>
<keyword evidence="2 7" id="KW-0378">Hydrolase</keyword>
<dbReference type="InterPro" id="IPR006179">
    <property type="entry name" value="5_nucleotidase/apyrase"/>
</dbReference>
<dbReference type="InterPro" id="IPR008334">
    <property type="entry name" value="5'-Nucleotdase_C"/>
</dbReference>
<dbReference type="RefSeq" id="WP_205008671.1">
    <property type="nucleotide sequence ID" value="NZ_JAFBEH010000001.1"/>
</dbReference>
<dbReference type="SUPFAM" id="SSF56300">
    <property type="entry name" value="Metallo-dependent phosphatases"/>
    <property type="match status" value="1"/>
</dbReference>
<proteinExistence type="inferred from homology"/>
<feature type="region of interest" description="Disordered" evidence="3">
    <location>
        <begin position="45"/>
        <end position="68"/>
    </location>
</feature>
<evidence type="ECO:0000256" key="4">
    <source>
        <dbReference type="SAM" id="Phobius"/>
    </source>
</evidence>
<dbReference type="PROSITE" id="PS00785">
    <property type="entry name" value="5_NUCLEOTIDASE_1"/>
    <property type="match status" value="1"/>
</dbReference>
<dbReference type="InterPro" id="IPR036907">
    <property type="entry name" value="5'-Nucleotdase_C_sf"/>
</dbReference>
<evidence type="ECO:0000313" key="8">
    <source>
        <dbReference type="Proteomes" id="UP000697472"/>
    </source>
</evidence>